<sequence length="115" mass="12720">MGLKDYHSPLISCRPKTVRYDGGNTVCEALHHSNVVETKTFRSNIRPAHANVAERRSESTNGRLPHYDYGTRPCSLRASPPPPSSPFSFSLGPALSVLRLFEELKTGRPRLTSAT</sequence>
<reference evidence="2 3" key="1">
    <citation type="journal article" date="2018" name="G3 (Bethesda)">
        <title>A High-Quality Reference Genome for the Invasive Mosquitofish Gambusia affinis Using a Chicago Library.</title>
        <authorList>
            <person name="Hoffberg S.L."/>
            <person name="Troendle N.J."/>
            <person name="Glenn T.C."/>
            <person name="Mahmud O."/>
            <person name="Louha S."/>
            <person name="Chalopin D."/>
            <person name="Bennetzen J.L."/>
            <person name="Mauricio R."/>
        </authorList>
    </citation>
    <scope>NUCLEOTIDE SEQUENCE [LARGE SCALE GENOMIC DNA]</scope>
    <source>
        <strain evidence="2">NE01/NJP1002.9</strain>
        <tissue evidence="2">Muscle</tissue>
    </source>
</reference>
<name>A0A315VNC6_GAMAF</name>
<organism evidence="2 3">
    <name type="scientific">Gambusia affinis</name>
    <name type="common">Western mosquitofish</name>
    <name type="synonym">Heterandria affinis</name>
    <dbReference type="NCBI Taxonomy" id="33528"/>
    <lineage>
        <taxon>Eukaryota</taxon>
        <taxon>Metazoa</taxon>
        <taxon>Chordata</taxon>
        <taxon>Craniata</taxon>
        <taxon>Vertebrata</taxon>
        <taxon>Euteleostomi</taxon>
        <taxon>Actinopterygii</taxon>
        <taxon>Neopterygii</taxon>
        <taxon>Teleostei</taxon>
        <taxon>Neoteleostei</taxon>
        <taxon>Acanthomorphata</taxon>
        <taxon>Ovalentaria</taxon>
        <taxon>Atherinomorphae</taxon>
        <taxon>Cyprinodontiformes</taxon>
        <taxon>Poeciliidae</taxon>
        <taxon>Poeciliinae</taxon>
        <taxon>Gambusia</taxon>
    </lineage>
</organism>
<accession>A0A315VNC6</accession>
<evidence type="ECO:0000256" key="1">
    <source>
        <dbReference type="SAM" id="MobiDB-lite"/>
    </source>
</evidence>
<dbReference type="Proteomes" id="UP000250572">
    <property type="component" value="Unassembled WGS sequence"/>
</dbReference>
<keyword evidence="3" id="KW-1185">Reference proteome</keyword>
<gene>
    <name evidence="2" type="ORF">CCH79_00011782</name>
</gene>
<dbReference type="EMBL" id="NHOQ01001423">
    <property type="protein sequence ID" value="PWA24554.1"/>
    <property type="molecule type" value="Genomic_DNA"/>
</dbReference>
<comment type="caution">
    <text evidence="2">The sequence shown here is derived from an EMBL/GenBank/DDBJ whole genome shotgun (WGS) entry which is preliminary data.</text>
</comment>
<evidence type="ECO:0000313" key="2">
    <source>
        <dbReference type="EMBL" id="PWA24554.1"/>
    </source>
</evidence>
<dbReference type="AlphaFoldDB" id="A0A315VNC6"/>
<evidence type="ECO:0000313" key="3">
    <source>
        <dbReference type="Proteomes" id="UP000250572"/>
    </source>
</evidence>
<protein>
    <submittedName>
        <fullName evidence="2">Uncharacterized protein</fullName>
    </submittedName>
</protein>
<proteinExistence type="predicted"/>
<feature type="region of interest" description="Disordered" evidence="1">
    <location>
        <begin position="50"/>
        <end position="85"/>
    </location>
</feature>